<comment type="caution">
    <text evidence="1">The sequence shown here is derived from an EMBL/GenBank/DDBJ whole genome shotgun (WGS) entry which is preliminary data.</text>
</comment>
<dbReference type="Proteomes" id="UP000440125">
    <property type="component" value="Unassembled WGS sequence"/>
</dbReference>
<keyword evidence="2" id="KW-1185">Reference proteome</keyword>
<protein>
    <recommendedName>
        <fullName evidence="3">ABC transporter substrate-binding protein</fullName>
    </recommendedName>
</protein>
<evidence type="ECO:0000313" key="2">
    <source>
        <dbReference type="Proteomes" id="UP000440125"/>
    </source>
</evidence>
<sequence length="229" mass="25797">MLDLTDSDNNITSLLGYVDSKVVIFMDSALSELANTIFLELKENYIKSLIEILPSGIIMKQIFNEDVKFGNLIYDKPPRILILPSSEISSLKQWELLLAVANFVKIKMFIATELDDICKAKRIAIVNPEYSVFSINFIKSYKCHGELVLVKNDGEVIKELKKGNVDAGVTWFHSAKANGLKGYELNKTFTIQIGLFKGADKTLINAFEILRNSHAIREYAEKIGMVWLG</sequence>
<evidence type="ECO:0000313" key="1">
    <source>
        <dbReference type="EMBL" id="MUM65059.1"/>
    </source>
</evidence>
<proteinExistence type="predicted"/>
<dbReference type="EMBL" id="WFIY01000004">
    <property type="protein sequence ID" value="MUM65059.1"/>
    <property type="molecule type" value="Genomic_DNA"/>
</dbReference>
<dbReference type="RefSeq" id="WP_155863433.1">
    <property type="nucleotide sequence ID" value="NZ_WFIY01000004.1"/>
</dbReference>
<gene>
    <name evidence="1" type="ORF">D1867_07370</name>
</gene>
<reference evidence="1 2" key="1">
    <citation type="submission" date="2019-10" db="EMBL/GenBank/DDBJ databases">
        <title>Genome Sequences from Six Type Strain Members of the Archaeal Family Sulfolobaceae: Acidianus ambivalens, Acidianus infernus, Metallosphaera prunae, Stygiolobus azoricus, Sulfolobus metallicus, and Sulfurisphaera ohwakuensis.</title>
        <authorList>
            <person name="Counts J.A."/>
            <person name="Kelly R.M."/>
        </authorList>
    </citation>
    <scope>NUCLEOTIDE SEQUENCE [LARGE SCALE GENOMIC DNA]</scope>
    <source>
        <strain evidence="1 2">DSM 3191</strain>
    </source>
</reference>
<name>A0A6A9QE45_ACIIN</name>
<accession>A0A6A9QE45</accession>
<dbReference type="AlphaFoldDB" id="A0A6A9QE45"/>
<evidence type="ECO:0008006" key="3">
    <source>
        <dbReference type="Google" id="ProtNLM"/>
    </source>
</evidence>
<organism evidence="1 2">
    <name type="scientific">Acidianus infernus</name>
    <dbReference type="NCBI Taxonomy" id="12915"/>
    <lineage>
        <taxon>Archaea</taxon>
        <taxon>Thermoproteota</taxon>
        <taxon>Thermoprotei</taxon>
        <taxon>Sulfolobales</taxon>
        <taxon>Sulfolobaceae</taxon>
        <taxon>Acidianus</taxon>
    </lineage>
</organism>
<dbReference type="OrthoDB" id="41324at2157"/>